<dbReference type="Pfam" id="PF00733">
    <property type="entry name" value="Asn_synthase"/>
    <property type="match status" value="1"/>
</dbReference>
<feature type="domain" description="Asparagine synthetase" evidence="2">
    <location>
        <begin position="587"/>
        <end position="695"/>
    </location>
</feature>
<sequence length="747" mass="77008">MRWLAGWSGSVSRARPPGRAPLGAAVGGPTLPDALAALAAVRPIAATPLWLGPDPLWAVGDWRPEEIRQFVQRPGAGRPEAVTGTADLSGDAESTARLLVLGHCGAGDQELAAGLATARGGAVRHLTGWPGSYTVVLRIGTRSTLLLTDLAGLQPVFHTPWCGGTAYATAGLPLADLVGAGVDTGHLAAALACPESAEALGTSTPYAGVHRVPPGHTLAIRGGRPQTARYDDEGTPGGGPGAGGEAPAVRELTRTLLEAVRYRVRLAPGGGPGPRIGADLSYGTASTAVALLAAAVPIAAAASATASVAAPALPAGPVPAPRRTGATKGSWTRPEPAGEQAAVPELLAAVTSHEAPRPAPEPPPDGGRPRLRHTVLATDAQHLPYAELTDDPLAGPLTDAPGRALVTAAGTAARLGAGGTDHLTGHGARQVLDGHPARLADLIRDGRPRELLPPVAALAGADRALTGTFSDALRTPVTVLRAARRLARAGYAEALDDAAVQLTVRRPAVRRGRRPGARYTMGAYSVADLAWVVPGPAARWLSDDALAAVAQRLRMAARGPEPLLAPGAHRARLALHHHAGGFRTLVQATEQHGQRVHAPFFDNRVVRAARLLPADLRLQPGARHALLRSVLTGAGRADLPADWGRAPRPDRAQAARLGLRRSGDALADLFRAPLLAEAGLIDLPAVHRALGSATDPYGDLPPGALDGLADLIATELWLRRFTARHRGTCWTGLPTPQRRALAVGTPI</sequence>
<dbReference type="EMBL" id="VIWT01000001">
    <property type="protein sequence ID" value="TWF98520.1"/>
    <property type="molecule type" value="Genomic_DNA"/>
</dbReference>
<feature type="compositionally biased region" description="Pro residues" evidence="1">
    <location>
        <begin position="357"/>
        <end position="366"/>
    </location>
</feature>
<dbReference type="SUPFAM" id="SSF56235">
    <property type="entry name" value="N-terminal nucleophile aminohydrolases (Ntn hydrolases)"/>
    <property type="match status" value="1"/>
</dbReference>
<dbReference type="GO" id="GO:0006529">
    <property type="term" value="P:asparagine biosynthetic process"/>
    <property type="evidence" value="ECO:0007669"/>
    <property type="project" value="InterPro"/>
</dbReference>
<dbReference type="OrthoDB" id="4331180at2"/>
<dbReference type="GO" id="GO:0004066">
    <property type="term" value="F:asparagine synthase (glutamine-hydrolyzing) activity"/>
    <property type="evidence" value="ECO:0007669"/>
    <property type="project" value="InterPro"/>
</dbReference>
<gene>
    <name evidence="3" type="ORF">FHX73_112333</name>
</gene>
<feature type="region of interest" description="Disordered" evidence="1">
    <location>
        <begin position="351"/>
        <end position="371"/>
    </location>
</feature>
<feature type="region of interest" description="Disordered" evidence="1">
    <location>
        <begin position="219"/>
        <end position="246"/>
    </location>
</feature>
<evidence type="ECO:0000256" key="1">
    <source>
        <dbReference type="SAM" id="MobiDB-lite"/>
    </source>
</evidence>
<dbReference type="RefSeq" id="WP_145904943.1">
    <property type="nucleotide sequence ID" value="NZ_BAAAMZ010000032.1"/>
</dbReference>
<accession>A0A561UGN0</accession>
<dbReference type="SUPFAM" id="SSF52402">
    <property type="entry name" value="Adenine nucleotide alpha hydrolases-like"/>
    <property type="match status" value="1"/>
</dbReference>
<feature type="compositionally biased region" description="Gly residues" evidence="1">
    <location>
        <begin position="235"/>
        <end position="244"/>
    </location>
</feature>
<evidence type="ECO:0000313" key="3">
    <source>
        <dbReference type="EMBL" id="TWF98520.1"/>
    </source>
</evidence>
<dbReference type="Proteomes" id="UP000317940">
    <property type="component" value="Unassembled WGS sequence"/>
</dbReference>
<dbReference type="AlphaFoldDB" id="A0A561UGN0"/>
<evidence type="ECO:0000313" key="4">
    <source>
        <dbReference type="Proteomes" id="UP000317940"/>
    </source>
</evidence>
<organism evidence="3 4">
    <name type="scientific">Kitasatospora viridis</name>
    <dbReference type="NCBI Taxonomy" id="281105"/>
    <lineage>
        <taxon>Bacteria</taxon>
        <taxon>Bacillati</taxon>
        <taxon>Actinomycetota</taxon>
        <taxon>Actinomycetes</taxon>
        <taxon>Kitasatosporales</taxon>
        <taxon>Streptomycetaceae</taxon>
        <taxon>Kitasatospora</taxon>
    </lineage>
</organism>
<keyword evidence="4" id="KW-1185">Reference proteome</keyword>
<feature type="region of interest" description="Disordered" evidence="1">
    <location>
        <begin position="311"/>
        <end position="339"/>
    </location>
</feature>
<evidence type="ECO:0000259" key="2">
    <source>
        <dbReference type="Pfam" id="PF00733"/>
    </source>
</evidence>
<dbReference type="InterPro" id="IPR029055">
    <property type="entry name" value="Ntn_hydrolases_N"/>
</dbReference>
<protein>
    <submittedName>
        <fullName evidence="3">Asparagine synthase</fullName>
    </submittedName>
</protein>
<dbReference type="InterPro" id="IPR001962">
    <property type="entry name" value="Asn_synthase"/>
</dbReference>
<comment type="caution">
    <text evidence="3">The sequence shown here is derived from an EMBL/GenBank/DDBJ whole genome shotgun (WGS) entry which is preliminary data.</text>
</comment>
<name>A0A561UGN0_9ACTN</name>
<proteinExistence type="predicted"/>
<reference evidence="3 4" key="1">
    <citation type="submission" date="2019-06" db="EMBL/GenBank/DDBJ databases">
        <title>Sequencing the genomes of 1000 actinobacteria strains.</title>
        <authorList>
            <person name="Klenk H.-P."/>
        </authorList>
    </citation>
    <scope>NUCLEOTIDE SEQUENCE [LARGE SCALE GENOMIC DNA]</scope>
    <source>
        <strain evidence="3 4">DSM 44826</strain>
    </source>
</reference>